<dbReference type="SUPFAM" id="SSF51445">
    <property type="entry name" value="(Trans)glycosidases"/>
    <property type="match status" value="1"/>
</dbReference>
<comment type="caution">
    <text evidence="5">The sequence shown here is derived from an EMBL/GenBank/DDBJ whole genome shotgun (WGS) entry which is preliminary data.</text>
</comment>
<dbReference type="PROSITE" id="PS00653">
    <property type="entry name" value="GLYCOSYL_HYDROL_F1_2"/>
    <property type="match status" value="1"/>
</dbReference>
<dbReference type="PANTHER" id="PTHR10353:SF36">
    <property type="entry name" value="LP05116P"/>
    <property type="match status" value="1"/>
</dbReference>
<reference evidence="5" key="1">
    <citation type="submission" date="2020-06" db="EMBL/GenBank/DDBJ databases">
        <authorList>
            <person name="Li T."/>
            <person name="Hu X."/>
            <person name="Zhang T."/>
            <person name="Song X."/>
            <person name="Zhang H."/>
            <person name="Dai N."/>
            <person name="Sheng W."/>
            <person name="Hou X."/>
            <person name="Wei L."/>
        </authorList>
    </citation>
    <scope>NUCLEOTIDE SEQUENCE</scope>
    <source>
        <strain evidence="5">K16</strain>
        <tissue evidence="5">Leaf</tissue>
    </source>
</reference>
<accession>A0AAE1W8E2</accession>
<dbReference type="AlphaFoldDB" id="A0AAE1W8E2"/>
<dbReference type="Gene3D" id="3.20.20.80">
    <property type="entry name" value="Glycosidases"/>
    <property type="match status" value="3"/>
</dbReference>
<keyword evidence="3" id="KW-0326">Glycosidase</keyword>
<dbReference type="GO" id="GO:0008422">
    <property type="term" value="F:beta-glucosidase activity"/>
    <property type="evidence" value="ECO:0007669"/>
    <property type="project" value="TreeGrafter"/>
</dbReference>
<dbReference type="InterPro" id="IPR001360">
    <property type="entry name" value="Glyco_hydro_1"/>
</dbReference>
<dbReference type="Pfam" id="PF00232">
    <property type="entry name" value="Glyco_hydro_1"/>
    <property type="match status" value="2"/>
</dbReference>
<dbReference type="EMBL" id="JACGWL010000013">
    <property type="protein sequence ID" value="KAK4388695.1"/>
    <property type="molecule type" value="Genomic_DNA"/>
</dbReference>
<dbReference type="GO" id="GO:0005975">
    <property type="term" value="P:carbohydrate metabolic process"/>
    <property type="evidence" value="ECO:0007669"/>
    <property type="project" value="InterPro"/>
</dbReference>
<evidence type="ECO:0000256" key="1">
    <source>
        <dbReference type="ARBA" id="ARBA00010838"/>
    </source>
</evidence>
<evidence type="ECO:0000256" key="2">
    <source>
        <dbReference type="ARBA" id="ARBA00022801"/>
    </source>
</evidence>
<evidence type="ECO:0000313" key="6">
    <source>
        <dbReference type="Proteomes" id="UP001289374"/>
    </source>
</evidence>
<protein>
    <submittedName>
        <fullName evidence="5">Beta-glucosidase 24</fullName>
    </submittedName>
</protein>
<dbReference type="PANTHER" id="PTHR10353">
    <property type="entry name" value="GLYCOSYL HYDROLASE"/>
    <property type="match status" value="1"/>
</dbReference>
<proteinExistence type="inferred from homology"/>
<gene>
    <name evidence="5" type="ORF">Sango_2206500</name>
</gene>
<evidence type="ECO:0000313" key="5">
    <source>
        <dbReference type="EMBL" id="KAK4388695.1"/>
    </source>
</evidence>
<reference evidence="5" key="2">
    <citation type="journal article" date="2024" name="Plant">
        <title>Genomic evolution and insights into agronomic trait innovations of Sesamum species.</title>
        <authorList>
            <person name="Miao H."/>
            <person name="Wang L."/>
            <person name="Qu L."/>
            <person name="Liu H."/>
            <person name="Sun Y."/>
            <person name="Le M."/>
            <person name="Wang Q."/>
            <person name="Wei S."/>
            <person name="Zheng Y."/>
            <person name="Lin W."/>
            <person name="Duan Y."/>
            <person name="Cao H."/>
            <person name="Xiong S."/>
            <person name="Wang X."/>
            <person name="Wei L."/>
            <person name="Li C."/>
            <person name="Ma Q."/>
            <person name="Ju M."/>
            <person name="Zhao R."/>
            <person name="Li G."/>
            <person name="Mu C."/>
            <person name="Tian Q."/>
            <person name="Mei H."/>
            <person name="Zhang T."/>
            <person name="Gao T."/>
            <person name="Zhang H."/>
        </authorList>
    </citation>
    <scope>NUCLEOTIDE SEQUENCE</scope>
    <source>
        <strain evidence="5">K16</strain>
    </source>
</reference>
<dbReference type="InterPro" id="IPR033132">
    <property type="entry name" value="GH_1_N_CS"/>
</dbReference>
<evidence type="ECO:0000256" key="3">
    <source>
        <dbReference type="ARBA" id="ARBA00023295"/>
    </source>
</evidence>
<comment type="similarity">
    <text evidence="1 4">Belongs to the glycosyl hydrolase 1 family.</text>
</comment>
<keyword evidence="6" id="KW-1185">Reference proteome</keyword>
<sequence length="258" mass="28292">MEKEFSSSSSSASAETIEVHDVSRAHFPPDFVFGVATSAYQHEGGAAEGGRGPSIWDTFTQTHGRIHDGSNGDVAADMYSKYKGVFPGVCGVVLSEFGDRVKYWMTLNEPWSYAHNGYVTYEFPPGVDHAITSALAPPPLHSTSTPPLYSSRPDDAALLMNSTSSSSKMMKYIPYRGRPYHQHYHRLNAALAHHAAASNQIMFNSSISSDAKRKRDPAKDAYTVGRNLLLAHALVVHSYRTKFQEQKGQIGIALNIVV</sequence>
<dbReference type="InterPro" id="IPR017853">
    <property type="entry name" value="GH"/>
</dbReference>
<evidence type="ECO:0000256" key="4">
    <source>
        <dbReference type="RuleBase" id="RU003690"/>
    </source>
</evidence>
<dbReference type="Proteomes" id="UP001289374">
    <property type="component" value="Unassembled WGS sequence"/>
</dbReference>
<keyword evidence="2" id="KW-0378">Hydrolase</keyword>
<name>A0AAE1W8E2_9LAMI</name>
<organism evidence="5 6">
    <name type="scientific">Sesamum angolense</name>
    <dbReference type="NCBI Taxonomy" id="2727404"/>
    <lineage>
        <taxon>Eukaryota</taxon>
        <taxon>Viridiplantae</taxon>
        <taxon>Streptophyta</taxon>
        <taxon>Embryophyta</taxon>
        <taxon>Tracheophyta</taxon>
        <taxon>Spermatophyta</taxon>
        <taxon>Magnoliopsida</taxon>
        <taxon>eudicotyledons</taxon>
        <taxon>Gunneridae</taxon>
        <taxon>Pentapetalae</taxon>
        <taxon>asterids</taxon>
        <taxon>lamiids</taxon>
        <taxon>Lamiales</taxon>
        <taxon>Pedaliaceae</taxon>
        <taxon>Sesamum</taxon>
    </lineage>
</organism>